<dbReference type="Proteomes" id="UP001600888">
    <property type="component" value="Unassembled WGS sequence"/>
</dbReference>
<keyword evidence="1" id="KW-0812">Transmembrane</keyword>
<evidence type="ECO:0000313" key="2">
    <source>
        <dbReference type="EMBL" id="KAL2290903.1"/>
    </source>
</evidence>
<gene>
    <name evidence="2" type="ORF">FJTKL_14843</name>
</gene>
<sequence length="144" mass="15305">MAIELKPVASNVTRTEPDIAEAEVVNNAEVKRTWALSVVLVLSYRIANCVGLIQVNRNFNTLSTLSLAVSLMATWETVCSTIGSGLVSGGPVSLVYGFIRTTSTLRSTWTRLKSILAVSFIGNLCTAISLGELASMLVTANVPS</sequence>
<name>A0ABR4F876_9PEZI</name>
<accession>A0ABR4F876</accession>
<protein>
    <submittedName>
        <fullName evidence="2">Uncharacterized protein</fullName>
    </submittedName>
</protein>
<reference evidence="2 3" key="1">
    <citation type="submission" date="2024-03" db="EMBL/GenBank/DDBJ databases">
        <title>A high-quality draft genome sequence of Diaporthe vaccinii, a causative agent of upright dieback and viscid rot disease in cranberry plants.</title>
        <authorList>
            <person name="Sarrasin M."/>
            <person name="Lang B.F."/>
            <person name="Burger G."/>
        </authorList>
    </citation>
    <scope>NUCLEOTIDE SEQUENCE [LARGE SCALE GENOMIC DNA]</scope>
    <source>
        <strain evidence="2 3">IS7</strain>
    </source>
</reference>
<evidence type="ECO:0000256" key="1">
    <source>
        <dbReference type="SAM" id="Phobius"/>
    </source>
</evidence>
<feature type="transmembrane region" description="Helical" evidence="1">
    <location>
        <begin position="115"/>
        <end position="138"/>
    </location>
</feature>
<dbReference type="EMBL" id="JBAWTH010000008">
    <property type="protein sequence ID" value="KAL2290903.1"/>
    <property type="molecule type" value="Genomic_DNA"/>
</dbReference>
<keyword evidence="3" id="KW-1185">Reference proteome</keyword>
<keyword evidence="1" id="KW-1133">Transmembrane helix</keyword>
<keyword evidence="1" id="KW-0472">Membrane</keyword>
<evidence type="ECO:0000313" key="3">
    <source>
        <dbReference type="Proteomes" id="UP001600888"/>
    </source>
</evidence>
<organism evidence="2 3">
    <name type="scientific">Diaporthe vaccinii</name>
    <dbReference type="NCBI Taxonomy" id="105482"/>
    <lineage>
        <taxon>Eukaryota</taxon>
        <taxon>Fungi</taxon>
        <taxon>Dikarya</taxon>
        <taxon>Ascomycota</taxon>
        <taxon>Pezizomycotina</taxon>
        <taxon>Sordariomycetes</taxon>
        <taxon>Sordariomycetidae</taxon>
        <taxon>Diaporthales</taxon>
        <taxon>Diaporthaceae</taxon>
        <taxon>Diaporthe</taxon>
        <taxon>Diaporthe eres species complex</taxon>
    </lineage>
</organism>
<proteinExistence type="predicted"/>
<comment type="caution">
    <text evidence="2">The sequence shown here is derived from an EMBL/GenBank/DDBJ whole genome shotgun (WGS) entry which is preliminary data.</text>
</comment>